<organism evidence="1 2">
    <name type="scientific">Hibiscus sabdariffa</name>
    <name type="common">roselle</name>
    <dbReference type="NCBI Taxonomy" id="183260"/>
    <lineage>
        <taxon>Eukaryota</taxon>
        <taxon>Viridiplantae</taxon>
        <taxon>Streptophyta</taxon>
        <taxon>Embryophyta</taxon>
        <taxon>Tracheophyta</taxon>
        <taxon>Spermatophyta</taxon>
        <taxon>Magnoliopsida</taxon>
        <taxon>eudicotyledons</taxon>
        <taxon>Gunneridae</taxon>
        <taxon>Pentapetalae</taxon>
        <taxon>rosids</taxon>
        <taxon>malvids</taxon>
        <taxon>Malvales</taxon>
        <taxon>Malvaceae</taxon>
        <taxon>Malvoideae</taxon>
        <taxon>Hibiscus</taxon>
    </lineage>
</organism>
<keyword evidence="2" id="KW-1185">Reference proteome</keyword>
<evidence type="ECO:0000313" key="2">
    <source>
        <dbReference type="Proteomes" id="UP001472677"/>
    </source>
</evidence>
<proteinExistence type="predicted"/>
<accession>A0ABR2FIM6</accession>
<sequence length="81" mass="9092">MNCKSFSSMVEIVTAMLARFTQTKRLQKRVFTCNFRLPCCALIEPCQYPSAFSYLLLIYTAIHLAGNAIVRSPPSLTTNAK</sequence>
<dbReference type="Proteomes" id="UP001472677">
    <property type="component" value="Unassembled WGS sequence"/>
</dbReference>
<reference evidence="1 2" key="1">
    <citation type="journal article" date="2024" name="G3 (Bethesda)">
        <title>Genome assembly of Hibiscus sabdariffa L. provides insights into metabolisms of medicinal natural products.</title>
        <authorList>
            <person name="Kim T."/>
        </authorList>
    </citation>
    <scope>NUCLEOTIDE SEQUENCE [LARGE SCALE GENOMIC DNA]</scope>
    <source>
        <strain evidence="1">TK-2024</strain>
        <tissue evidence="1">Old leaves</tissue>
    </source>
</reference>
<name>A0ABR2FIM6_9ROSI</name>
<evidence type="ECO:0000313" key="1">
    <source>
        <dbReference type="EMBL" id="KAK8580788.1"/>
    </source>
</evidence>
<gene>
    <name evidence="1" type="ORF">V6N12_071040</name>
</gene>
<dbReference type="EMBL" id="JBBPBM010000006">
    <property type="protein sequence ID" value="KAK8580788.1"/>
    <property type="molecule type" value="Genomic_DNA"/>
</dbReference>
<comment type="caution">
    <text evidence="1">The sequence shown here is derived from an EMBL/GenBank/DDBJ whole genome shotgun (WGS) entry which is preliminary data.</text>
</comment>
<protein>
    <submittedName>
        <fullName evidence="1">Uncharacterized protein</fullName>
    </submittedName>
</protein>